<name>A0ACC6A518_9BACI</name>
<organism evidence="1 2">
    <name type="scientific">Bacillus cytotoxicus</name>
    <dbReference type="NCBI Taxonomy" id="580165"/>
    <lineage>
        <taxon>Bacteria</taxon>
        <taxon>Bacillati</taxon>
        <taxon>Bacillota</taxon>
        <taxon>Bacilli</taxon>
        <taxon>Bacillales</taxon>
        <taxon>Bacillaceae</taxon>
        <taxon>Bacillus</taxon>
        <taxon>Bacillus cereus group</taxon>
    </lineage>
</organism>
<comment type="caution">
    <text evidence="1">The sequence shown here is derived from an EMBL/GenBank/DDBJ whole genome shotgun (WGS) entry which is preliminary data.</text>
</comment>
<gene>
    <name evidence="1" type="ORF">M3215_04695</name>
</gene>
<accession>A0ACC6A518</accession>
<dbReference type="Proteomes" id="UP001202289">
    <property type="component" value="Unassembled WGS sequence"/>
</dbReference>
<dbReference type="EMBL" id="JAMBOP010000004">
    <property type="protein sequence ID" value="MCM3735132.1"/>
    <property type="molecule type" value="Genomic_DNA"/>
</dbReference>
<evidence type="ECO:0000313" key="2">
    <source>
        <dbReference type="Proteomes" id="UP001202289"/>
    </source>
</evidence>
<proteinExistence type="predicted"/>
<sequence>MKEKERLIIESAIKLFAMKGVTATSIQEIATECGISKGAFYLHFKSKDKLVLAALEYYYDRIQNKLMDFEKESLLPREKFEKQLYCQFYELQQKKEFIIMCMRENVIPFNKEVEAFMSRMKIESHAFYRNNLLSIYGEEITPYLVDLIIMLEGISNAYLELIIFNMVNLDISYTAKFILKRMDDIIAGLQRSKEEPVVVEQELNHYLCNTNEVNGHKEELFINEIIKLKHTLVGQVGNEELMVTLDVLESEMKLDHSRVPVIQGMLSNLKLYPDFRDFRERVAMYYKITN</sequence>
<evidence type="ECO:0000313" key="1">
    <source>
        <dbReference type="EMBL" id="MCM3735132.1"/>
    </source>
</evidence>
<protein>
    <submittedName>
        <fullName evidence="1">TetR/AcrR family transcriptional regulator</fullName>
    </submittedName>
</protein>
<reference evidence="1" key="1">
    <citation type="submission" date="2022-05" db="EMBL/GenBank/DDBJ databases">
        <title>Comparative Genomics of Spacecraft Associated Microbes.</title>
        <authorList>
            <person name="Tran M.T."/>
            <person name="Wright A."/>
            <person name="Seuylemezian A."/>
            <person name="Eisen J."/>
            <person name="Coil D."/>
        </authorList>
    </citation>
    <scope>NUCLEOTIDE SEQUENCE</scope>
    <source>
        <strain evidence="1">FAIRING 10M-2.2</strain>
    </source>
</reference>
<keyword evidence="2" id="KW-1185">Reference proteome</keyword>